<feature type="signal peptide" evidence="1">
    <location>
        <begin position="1"/>
        <end position="22"/>
    </location>
</feature>
<gene>
    <name evidence="2" type="ORF">C8N47_10163</name>
</gene>
<sequence>MFKQLRIIAVLALFAAFTGCSDDDEPVVEPTLEVNYANVAGIWQLSEWNGEAMDADSRYFYIRLSRSQENGSRSYEIYTNLNSFVSEYISGTYELNLEEPNFPLISGTYDYTLSTDDEWAHQFVVSELYQASMKWTAEDDTDEVRVYKRCDEIPADIVDGERL</sequence>
<feature type="chain" id="PRO_5015406422" description="Lipocalin-like protein" evidence="1">
    <location>
        <begin position="23"/>
        <end position="163"/>
    </location>
</feature>
<protein>
    <recommendedName>
        <fullName evidence="4">Lipocalin-like protein</fullName>
    </recommendedName>
</protein>
<reference evidence="2 3" key="1">
    <citation type="submission" date="2018-04" db="EMBL/GenBank/DDBJ databases">
        <title>Genomic Encyclopedia of Archaeal and Bacterial Type Strains, Phase II (KMG-II): from individual species to whole genera.</title>
        <authorList>
            <person name="Goeker M."/>
        </authorList>
    </citation>
    <scope>NUCLEOTIDE SEQUENCE [LARGE SCALE GENOMIC DNA]</scope>
    <source>
        <strain evidence="2 3">DSM 28823</strain>
    </source>
</reference>
<dbReference type="AlphaFoldDB" id="A0A2T5C657"/>
<evidence type="ECO:0008006" key="4">
    <source>
        <dbReference type="Google" id="ProtNLM"/>
    </source>
</evidence>
<name>A0A2T5C657_9BACT</name>
<organism evidence="2 3">
    <name type="scientific">Mangrovibacterium marinum</name>
    <dbReference type="NCBI Taxonomy" id="1639118"/>
    <lineage>
        <taxon>Bacteria</taxon>
        <taxon>Pseudomonadati</taxon>
        <taxon>Bacteroidota</taxon>
        <taxon>Bacteroidia</taxon>
        <taxon>Marinilabiliales</taxon>
        <taxon>Prolixibacteraceae</taxon>
        <taxon>Mangrovibacterium</taxon>
    </lineage>
</organism>
<accession>A0A2T5C657</accession>
<comment type="caution">
    <text evidence="2">The sequence shown here is derived from an EMBL/GenBank/DDBJ whole genome shotgun (WGS) entry which is preliminary data.</text>
</comment>
<evidence type="ECO:0000256" key="1">
    <source>
        <dbReference type="SAM" id="SignalP"/>
    </source>
</evidence>
<proteinExistence type="predicted"/>
<evidence type="ECO:0000313" key="2">
    <source>
        <dbReference type="EMBL" id="PTN10415.1"/>
    </source>
</evidence>
<dbReference type="EMBL" id="QAAD01000001">
    <property type="protein sequence ID" value="PTN10415.1"/>
    <property type="molecule type" value="Genomic_DNA"/>
</dbReference>
<keyword evidence="3" id="KW-1185">Reference proteome</keyword>
<dbReference type="PROSITE" id="PS51257">
    <property type="entry name" value="PROKAR_LIPOPROTEIN"/>
    <property type="match status" value="1"/>
</dbReference>
<dbReference type="Proteomes" id="UP000243525">
    <property type="component" value="Unassembled WGS sequence"/>
</dbReference>
<evidence type="ECO:0000313" key="3">
    <source>
        <dbReference type="Proteomes" id="UP000243525"/>
    </source>
</evidence>
<keyword evidence="1" id="KW-0732">Signal</keyword>